<dbReference type="PROSITE" id="PS01022">
    <property type="entry name" value="PTR2_1"/>
    <property type="match status" value="1"/>
</dbReference>
<evidence type="ECO:0000256" key="8">
    <source>
        <dbReference type="ARBA" id="ARBA00023136"/>
    </source>
</evidence>
<dbReference type="InterPro" id="IPR000109">
    <property type="entry name" value="POT_fam"/>
</dbReference>
<feature type="transmembrane region" description="Helical" evidence="11">
    <location>
        <begin position="166"/>
        <end position="185"/>
    </location>
</feature>
<evidence type="ECO:0000256" key="1">
    <source>
        <dbReference type="ARBA" id="ARBA00004141"/>
    </source>
</evidence>
<sequence>MSENKHSVNEIQDHPDNEGSMDENQKKLKYPRSIFFIVSNEFCERFSFYGMRTVLTLYLGRYLKYSDNMSTVIYHVFTMLLYFFPIFGAMLADSLLGKFRTIFYLSIIYAIGQLLLSLSAAPPLGIPAKEFSLLGLVLIAVGTGGIKPCVAAFGGDQFILPQQERYLSTFFSLFYFSINSGSLISTFLTPLLRSNVSCFGDTTCYSLAFLVPAILMTLSIVIFIIGKPLYKIIKPTGNVVLNVSKCISHAIYRKVTSKSVKKQYWLDYADDKYDKSLINDIKAALQVMILFIPIPIFWALFDQQGSRWTFQATRMNGEIGNFLIQPDQMQVFNPLLVLVFIPLFETCLYPLMGKIGLRTPLRILSVGGFLASLSFVAAAFVELDLEKTYPILPSKDLAQLRVFNTLDCDVTVTVHDPELSIALKSMDMWEDRYIEAKGERKLSYEADFSICDKAGITQLNNTQGEISVSENRATSWAITQDGLSYSYIDSIDKSDTGEPLIRGLIYVDPSQPAVDLELIQDGTVVLRLKMNSTSFHETKELAQVTPGVYDIRLNGFVIKEVPLKLGGVYTVVGSVTEKESKANVITVTEPNSMHILWLIPQYVIITMGEVMFSVTGLEFAFTQAPVSMKSLLQACWLLTVAIGNLIVVIVAEISIFDRQVFEFILFAGLMFIDIIIFSIMAKFYKYVDTPGDEDASEEIIHMSEKFGTVNASYRDDEK</sequence>
<feature type="transmembrane region" description="Helical" evidence="11">
    <location>
        <begin position="663"/>
        <end position="681"/>
    </location>
</feature>
<evidence type="ECO:0000256" key="10">
    <source>
        <dbReference type="SAM" id="MobiDB-lite"/>
    </source>
</evidence>
<dbReference type="AlphaFoldDB" id="A0AA40FLT7"/>
<name>A0AA40FLT7_9HYME</name>
<feature type="transmembrane region" description="Helical" evidence="11">
    <location>
        <begin position="133"/>
        <end position="154"/>
    </location>
</feature>
<organism evidence="12 13">
    <name type="scientific">Melipona bicolor</name>
    <dbReference type="NCBI Taxonomy" id="60889"/>
    <lineage>
        <taxon>Eukaryota</taxon>
        <taxon>Metazoa</taxon>
        <taxon>Ecdysozoa</taxon>
        <taxon>Arthropoda</taxon>
        <taxon>Hexapoda</taxon>
        <taxon>Insecta</taxon>
        <taxon>Pterygota</taxon>
        <taxon>Neoptera</taxon>
        <taxon>Endopterygota</taxon>
        <taxon>Hymenoptera</taxon>
        <taxon>Apocrita</taxon>
        <taxon>Aculeata</taxon>
        <taxon>Apoidea</taxon>
        <taxon>Anthophila</taxon>
        <taxon>Apidae</taxon>
        <taxon>Melipona</taxon>
    </lineage>
</organism>
<comment type="subcellular location">
    <subcellularLocation>
        <location evidence="1">Membrane</location>
        <topology evidence="1">Multi-pass membrane protein</topology>
    </subcellularLocation>
</comment>
<feature type="transmembrane region" description="Helical" evidence="11">
    <location>
        <begin position="102"/>
        <end position="121"/>
    </location>
</feature>
<dbReference type="Proteomes" id="UP001177670">
    <property type="component" value="Unassembled WGS sequence"/>
</dbReference>
<feature type="transmembrane region" description="Helical" evidence="11">
    <location>
        <begin position="205"/>
        <end position="225"/>
    </location>
</feature>
<proteinExistence type="inferred from homology"/>
<keyword evidence="5" id="KW-0571">Peptide transport</keyword>
<dbReference type="EMBL" id="JAHYIQ010000026">
    <property type="protein sequence ID" value="KAK1121556.1"/>
    <property type="molecule type" value="Genomic_DNA"/>
</dbReference>
<dbReference type="Pfam" id="PF00854">
    <property type="entry name" value="PTR2"/>
    <property type="match status" value="2"/>
</dbReference>
<keyword evidence="4 11" id="KW-0812">Transmembrane</keyword>
<dbReference type="GO" id="GO:0006857">
    <property type="term" value="P:oligopeptide transport"/>
    <property type="evidence" value="ECO:0007669"/>
    <property type="project" value="InterPro"/>
</dbReference>
<feature type="transmembrane region" description="Helical" evidence="11">
    <location>
        <begin position="631"/>
        <end position="651"/>
    </location>
</feature>
<evidence type="ECO:0000256" key="11">
    <source>
        <dbReference type="SAM" id="Phobius"/>
    </source>
</evidence>
<feature type="transmembrane region" description="Helical" evidence="11">
    <location>
        <begin position="363"/>
        <end position="381"/>
    </location>
</feature>
<evidence type="ECO:0000256" key="7">
    <source>
        <dbReference type="ARBA" id="ARBA00022989"/>
    </source>
</evidence>
<dbReference type="GO" id="GO:0022857">
    <property type="term" value="F:transmembrane transporter activity"/>
    <property type="evidence" value="ECO:0007669"/>
    <property type="project" value="InterPro"/>
</dbReference>
<feature type="region of interest" description="Disordered" evidence="10">
    <location>
        <begin position="1"/>
        <end position="23"/>
    </location>
</feature>
<keyword evidence="13" id="KW-1185">Reference proteome</keyword>
<evidence type="ECO:0000256" key="3">
    <source>
        <dbReference type="ARBA" id="ARBA00022448"/>
    </source>
</evidence>
<dbReference type="Gene3D" id="1.20.1250.20">
    <property type="entry name" value="MFS general substrate transporter like domains"/>
    <property type="match status" value="2"/>
</dbReference>
<comment type="similarity">
    <text evidence="2">Belongs to the major facilitator superfamily. Proton-dependent oligopeptide transporter (POT/PTR) (TC 2.A.17) family.</text>
</comment>
<feature type="transmembrane region" description="Helical" evidence="11">
    <location>
        <begin position="283"/>
        <end position="301"/>
    </location>
</feature>
<evidence type="ECO:0000313" key="12">
    <source>
        <dbReference type="EMBL" id="KAK1121556.1"/>
    </source>
</evidence>
<evidence type="ECO:0000256" key="5">
    <source>
        <dbReference type="ARBA" id="ARBA00022856"/>
    </source>
</evidence>
<dbReference type="GO" id="GO:0015031">
    <property type="term" value="P:protein transport"/>
    <property type="evidence" value="ECO:0007669"/>
    <property type="project" value="UniProtKB-KW"/>
</dbReference>
<keyword evidence="8 11" id="KW-0472">Membrane</keyword>
<evidence type="ECO:0000256" key="4">
    <source>
        <dbReference type="ARBA" id="ARBA00022692"/>
    </source>
</evidence>
<keyword evidence="3" id="KW-0813">Transport</keyword>
<dbReference type="SUPFAM" id="SSF103473">
    <property type="entry name" value="MFS general substrate transporter"/>
    <property type="match status" value="1"/>
</dbReference>
<evidence type="ECO:0000256" key="2">
    <source>
        <dbReference type="ARBA" id="ARBA00005982"/>
    </source>
</evidence>
<feature type="transmembrane region" description="Helical" evidence="11">
    <location>
        <begin position="72"/>
        <end position="90"/>
    </location>
</feature>
<dbReference type="CDD" id="cd17347">
    <property type="entry name" value="MFS_SLC15A1_2_like"/>
    <property type="match status" value="1"/>
</dbReference>
<keyword evidence="7 11" id="KW-1133">Transmembrane helix</keyword>
<evidence type="ECO:0000313" key="13">
    <source>
        <dbReference type="Proteomes" id="UP001177670"/>
    </source>
</evidence>
<feature type="transmembrane region" description="Helical" evidence="11">
    <location>
        <begin position="595"/>
        <end position="619"/>
    </location>
</feature>
<accession>A0AA40FLT7</accession>
<dbReference type="FunFam" id="1.20.1250.20:FF:000049">
    <property type="entry name" value="Solute carrier family 15 member 2"/>
    <property type="match status" value="1"/>
</dbReference>
<feature type="transmembrane region" description="Helical" evidence="11">
    <location>
        <begin position="331"/>
        <end position="351"/>
    </location>
</feature>
<dbReference type="InterPro" id="IPR018456">
    <property type="entry name" value="PTR2_symporter_CS"/>
</dbReference>
<feature type="compositionally biased region" description="Basic and acidic residues" evidence="10">
    <location>
        <begin position="1"/>
        <end position="17"/>
    </location>
</feature>
<evidence type="ECO:0000256" key="6">
    <source>
        <dbReference type="ARBA" id="ARBA00022927"/>
    </source>
</evidence>
<comment type="caution">
    <text evidence="12">The sequence shown here is derived from an EMBL/GenBank/DDBJ whole genome shotgun (WGS) entry which is preliminary data.</text>
</comment>
<dbReference type="FunFam" id="1.20.1250.20:FF:000379">
    <property type="entry name" value="Uncharacterized protein, isoform A"/>
    <property type="match status" value="1"/>
</dbReference>
<evidence type="ECO:0000256" key="9">
    <source>
        <dbReference type="ARBA" id="ARBA00078114"/>
    </source>
</evidence>
<protein>
    <recommendedName>
        <fullName evidence="9">Oligopeptide transporter 1</fullName>
    </recommendedName>
</protein>
<dbReference type="PANTHER" id="PTHR11654">
    <property type="entry name" value="OLIGOPEPTIDE TRANSPORTER-RELATED"/>
    <property type="match status" value="1"/>
</dbReference>
<keyword evidence="6" id="KW-0653">Protein transport</keyword>
<reference evidence="12" key="1">
    <citation type="submission" date="2021-10" db="EMBL/GenBank/DDBJ databases">
        <title>Melipona bicolor Genome sequencing and assembly.</title>
        <authorList>
            <person name="Araujo N.S."/>
            <person name="Arias M.C."/>
        </authorList>
    </citation>
    <scope>NUCLEOTIDE SEQUENCE</scope>
    <source>
        <strain evidence="12">USP_2M_L1-L4_2017</strain>
        <tissue evidence="12">Whole body</tissue>
    </source>
</reference>
<dbReference type="GO" id="GO:0016020">
    <property type="term" value="C:membrane"/>
    <property type="evidence" value="ECO:0007669"/>
    <property type="project" value="UniProtKB-SubCell"/>
</dbReference>
<dbReference type="InterPro" id="IPR036259">
    <property type="entry name" value="MFS_trans_sf"/>
</dbReference>
<gene>
    <name evidence="12" type="ORF">K0M31_010355</name>
</gene>